<evidence type="ECO:0000313" key="5">
    <source>
        <dbReference type="Proteomes" id="UP001215503"/>
    </source>
</evidence>
<dbReference type="InterPro" id="IPR036291">
    <property type="entry name" value="NAD(P)-bd_dom_sf"/>
</dbReference>
<feature type="domain" description="NAD-dependent epimerase/dehydratase" evidence="3">
    <location>
        <begin position="3"/>
        <end position="201"/>
    </location>
</feature>
<organism evidence="4 5">
    <name type="scientific">Aquibaculum arenosum</name>
    <dbReference type="NCBI Taxonomy" id="3032591"/>
    <lineage>
        <taxon>Bacteria</taxon>
        <taxon>Pseudomonadati</taxon>
        <taxon>Pseudomonadota</taxon>
        <taxon>Alphaproteobacteria</taxon>
        <taxon>Rhodospirillales</taxon>
        <taxon>Rhodovibrionaceae</taxon>
        <taxon>Aquibaculum</taxon>
    </lineage>
</organism>
<proteinExistence type="predicted"/>
<accession>A0ABT5YNP4</accession>
<protein>
    <submittedName>
        <fullName evidence="4">SDR family oxidoreductase</fullName>
    </submittedName>
</protein>
<dbReference type="Gene3D" id="3.90.25.10">
    <property type="entry name" value="UDP-galactose 4-epimerase, domain 1"/>
    <property type="match status" value="1"/>
</dbReference>
<comment type="caution">
    <text evidence="4">The sequence shown here is derived from an EMBL/GenBank/DDBJ whole genome shotgun (WGS) entry which is preliminary data.</text>
</comment>
<dbReference type="EMBL" id="JARHUD010000004">
    <property type="protein sequence ID" value="MDF2095859.1"/>
    <property type="molecule type" value="Genomic_DNA"/>
</dbReference>
<reference evidence="4 5" key="1">
    <citation type="submission" date="2023-03" db="EMBL/GenBank/DDBJ databases">
        <title>Fodinicurvata sp. CAU 1616 isolated from sea sendiment.</title>
        <authorList>
            <person name="Kim W."/>
        </authorList>
    </citation>
    <scope>NUCLEOTIDE SEQUENCE [LARGE SCALE GENOMIC DNA]</scope>
    <source>
        <strain evidence="4 5">CAU 1616</strain>
    </source>
</reference>
<keyword evidence="1" id="KW-0521">NADP</keyword>
<sequence>MHVLVIGAAGMVGRKLVERLVADGTLNGQSISTMTLYDVVEPTAPAGAGFSVETRAGDFSAEGAAEALIAGRPDVIFHLAAIVSGEAELEFDKGYRINLTGTWALLEAIRKAEYRPRLVFTSSIAVFGAPFPETIPDDFHHTPLTSYGVQKSCGEMLLMDYTRKGMVDGIGIRLPTICVRPGKPNKAASGFFSGIIREPLAGVEAVCPVDADVVHWFASPRSAVGFLIHAAGLDGETVGPRRNLTMPGLGETVGGMVEALRRVAGDQVADRVRWEPDPFIQGIVAGWPTTFEAKRARELGFKAESNFEEIIRAHIEDELGGKIAS</sequence>
<dbReference type="PANTHER" id="PTHR43103:SF3">
    <property type="entry name" value="ADP-L-GLYCERO-D-MANNO-HEPTOSE-6-EPIMERASE"/>
    <property type="match status" value="1"/>
</dbReference>
<name>A0ABT5YNP4_9PROT</name>
<dbReference type="InterPro" id="IPR001509">
    <property type="entry name" value="Epimerase_deHydtase"/>
</dbReference>
<evidence type="ECO:0000256" key="1">
    <source>
        <dbReference type="ARBA" id="ARBA00022857"/>
    </source>
</evidence>
<evidence type="ECO:0000259" key="3">
    <source>
        <dbReference type="Pfam" id="PF01370"/>
    </source>
</evidence>
<keyword evidence="2" id="KW-0119">Carbohydrate metabolism</keyword>
<evidence type="ECO:0000313" key="4">
    <source>
        <dbReference type="EMBL" id="MDF2095859.1"/>
    </source>
</evidence>
<gene>
    <name evidence="4" type="ORF">P2G67_07715</name>
</gene>
<keyword evidence="5" id="KW-1185">Reference proteome</keyword>
<dbReference type="NCBIfam" id="NF043036">
    <property type="entry name" value="ErythonDh"/>
    <property type="match status" value="1"/>
</dbReference>
<dbReference type="Gene3D" id="3.40.50.720">
    <property type="entry name" value="NAD(P)-binding Rossmann-like Domain"/>
    <property type="match status" value="1"/>
</dbReference>
<dbReference type="RefSeq" id="WP_275821678.1">
    <property type="nucleotide sequence ID" value="NZ_JARHUD010000004.1"/>
</dbReference>
<dbReference type="CDD" id="cd05238">
    <property type="entry name" value="Gne_like_SDR_e"/>
    <property type="match status" value="1"/>
</dbReference>
<evidence type="ECO:0000256" key="2">
    <source>
        <dbReference type="ARBA" id="ARBA00023277"/>
    </source>
</evidence>
<dbReference type="PANTHER" id="PTHR43103">
    <property type="entry name" value="NUCLEOSIDE-DIPHOSPHATE-SUGAR EPIMERASE"/>
    <property type="match status" value="1"/>
</dbReference>
<dbReference type="SUPFAM" id="SSF51735">
    <property type="entry name" value="NAD(P)-binding Rossmann-fold domains"/>
    <property type="match status" value="1"/>
</dbReference>
<dbReference type="Proteomes" id="UP001215503">
    <property type="component" value="Unassembled WGS sequence"/>
</dbReference>
<dbReference type="Pfam" id="PF01370">
    <property type="entry name" value="Epimerase"/>
    <property type="match status" value="1"/>
</dbReference>
<dbReference type="InterPro" id="IPR050005">
    <property type="entry name" value="DenD"/>
</dbReference>